<sequence length="661" mass="74735">MTRRNSLLGNIRLKVSRPVSACLRCRTAKVKVRERRRCDMSSPRPITNTKQCDGKLPACTACEKANRQQDCSLATEANKEGRERNYVAALEARKEQLERHLAYAQSRKASIAQRETEDPASIMPSTDANGRKTSLDTIREAMLQKASRKRENSDVNTLVSEFGYMSINAAAGGLDATDSSSDDMTFAKLVLAVASNDPLPTPTTSRWPAEPTARTLVEKYLDNIYPLYPILPDDSINALLTKIYEQPDTDVQGSERWVFWMVLAIASAAQSRSSADDYYTNAVQFVSRAMAYADRALAIGTKTQLPALFLLTQYSMLDPAHFDSWHLMGFTCRVLVDLGFHQDIVRPHPAELDVRRRTFYSIYALDRAISMVYARPFSFPDRAISVGLPKPQPRESDYLFKLRRLQSEWYQALVQSGNEPMPDAEDYIWTKCQEMRNWALSLPQDLRPNIREMLDLDIHYSYVYCLAPLPRAPSITLYAKALIFEHTISFITSIYAIVHDARRPQAFYTFHDALRVYFMGAQLVVVLREAQDELLSGQQIPPPLIAPWQPAIPLPLPPPAEGVDQTLRSLEALGKVEEILKTWGLRWVYAQELLQAYEMMSKDVMDALTARNESLAVSHEQNSFAGNQDQDQFPGNHDQDSFPDNQEHNSFAGAEMLSQGQ</sequence>
<feature type="domain" description="Xylanolytic transcriptional activator regulatory" evidence="9">
    <location>
        <begin position="324"/>
        <end position="395"/>
    </location>
</feature>
<gene>
    <name evidence="10" type="ORF">QBC47DRAFT_100262</name>
</gene>
<keyword evidence="4" id="KW-0805">Transcription regulation</keyword>
<dbReference type="Pfam" id="PF04082">
    <property type="entry name" value="Fungal_trans"/>
    <property type="match status" value="1"/>
</dbReference>
<dbReference type="InterPro" id="IPR052202">
    <property type="entry name" value="Yeast_MetPath_Reg"/>
</dbReference>
<dbReference type="GO" id="GO:0005634">
    <property type="term" value="C:nucleus"/>
    <property type="evidence" value="ECO:0007669"/>
    <property type="project" value="UniProtKB-SubCell"/>
</dbReference>
<evidence type="ECO:0000256" key="6">
    <source>
        <dbReference type="ARBA" id="ARBA00023163"/>
    </source>
</evidence>
<comment type="caution">
    <text evidence="10">The sequence shown here is derived from an EMBL/GenBank/DDBJ whole genome shotgun (WGS) entry which is preliminary data.</text>
</comment>
<protein>
    <submittedName>
        <fullName evidence="10">Fungal-specific transcription factor domain-containing protein</fullName>
    </submittedName>
</protein>
<organism evidence="10 11">
    <name type="scientific">Echria macrotheca</name>
    <dbReference type="NCBI Taxonomy" id="438768"/>
    <lineage>
        <taxon>Eukaryota</taxon>
        <taxon>Fungi</taxon>
        <taxon>Dikarya</taxon>
        <taxon>Ascomycota</taxon>
        <taxon>Pezizomycotina</taxon>
        <taxon>Sordariomycetes</taxon>
        <taxon>Sordariomycetidae</taxon>
        <taxon>Sordariales</taxon>
        <taxon>Schizotheciaceae</taxon>
        <taxon>Echria</taxon>
    </lineage>
</organism>
<dbReference type="GO" id="GO:0000981">
    <property type="term" value="F:DNA-binding transcription factor activity, RNA polymerase II-specific"/>
    <property type="evidence" value="ECO:0007669"/>
    <property type="project" value="InterPro"/>
</dbReference>
<keyword evidence="7" id="KW-0539">Nucleus</keyword>
<evidence type="ECO:0000313" key="11">
    <source>
        <dbReference type="Proteomes" id="UP001239445"/>
    </source>
</evidence>
<dbReference type="InterPro" id="IPR036864">
    <property type="entry name" value="Zn2-C6_fun-type_DNA-bd_sf"/>
</dbReference>
<evidence type="ECO:0000313" key="10">
    <source>
        <dbReference type="EMBL" id="KAK1759217.1"/>
    </source>
</evidence>
<dbReference type="Proteomes" id="UP001239445">
    <property type="component" value="Unassembled WGS sequence"/>
</dbReference>
<accession>A0AAJ0BLS5</accession>
<evidence type="ECO:0000256" key="4">
    <source>
        <dbReference type="ARBA" id="ARBA00023015"/>
    </source>
</evidence>
<dbReference type="Gene3D" id="4.10.240.10">
    <property type="entry name" value="Zn(2)-C6 fungal-type DNA-binding domain"/>
    <property type="match status" value="1"/>
</dbReference>
<name>A0AAJ0BLS5_9PEZI</name>
<proteinExistence type="predicted"/>
<dbReference type="CDD" id="cd00067">
    <property type="entry name" value="GAL4"/>
    <property type="match status" value="1"/>
</dbReference>
<dbReference type="GO" id="GO:0006351">
    <property type="term" value="P:DNA-templated transcription"/>
    <property type="evidence" value="ECO:0007669"/>
    <property type="project" value="InterPro"/>
</dbReference>
<dbReference type="InterPro" id="IPR001138">
    <property type="entry name" value="Zn2Cys6_DnaBD"/>
</dbReference>
<dbReference type="PANTHER" id="PTHR47782">
    <property type="entry name" value="ZN(II)2CYS6 TRANSCRIPTION FACTOR (EUROFUNG)-RELATED"/>
    <property type="match status" value="1"/>
</dbReference>
<keyword evidence="6" id="KW-0804">Transcription</keyword>
<keyword evidence="3" id="KW-0862">Zinc</keyword>
<dbReference type="SMART" id="SM00906">
    <property type="entry name" value="Fungal_trans"/>
    <property type="match status" value="1"/>
</dbReference>
<dbReference type="InterPro" id="IPR007219">
    <property type="entry name" value="XnlR_reg_dom"/>
</dbReference>
<dbReference type="GO" id="GO:0045944">
    <property type="term" value="P:positive regulation of transcription by RNA polymerase II"/>
    <property type="evidence" value="ECO:0007669"/>
    <property type="project" value="TreeGrafter"/>
</dbReference>
<evidence type="ECO:0000256" key="5">
    <source>
        <dbReference type="ARBA" id="ARBA00023125"/>
    </source>
</evidence>
<dbReference type="AlphaFoldDB" id="A0AAJ0BLS5"/>
<dbReference type="GO" id="GO:0043565">
    <property type="term" value="F:sequence-specific DNA binding"/>
    <property type="evidence" value="ECO:0007669"/>
    <property type="project" value="TreeGrafter"/>
</dbReference>
<feature type="compositionally biased region" description="Polar residues" evidence="8">
    <location>
        <begin position="619"/>
        <end position="633"/>
    </location>
</feature>
<evidence type="ECO:0000256" key="3">
    <source>
        <dbReference type="ARBA" id="ARBA00022833"/>
    </source>
</evidence>
<dbReference type="GO" id="GO:0008270">
    <property type="term" value="F:zinc ion binding"/>
    <property type="evidence" value="ECO:0007669"/>
    <property type="project" value="InterPro"/>
</dbReference>
<keyword evidence="5" id="KW-0238">DNA-binding</keyword>
<evidence type="ECO:0000259" key="9">
    <source>
        <dbReference type="SMART" id="SM00906"/>
    </source>
</evidence>
<dbReference type="EMBL" id="MU839828">
    <property type="protein sequence ID" value="KAK1759217.1"/>
    <property type="molecule type" value="Genomic_DNA"/>
</dbReference>
<keyword evidence="11" id="KW-1185">Reference proteome</keyword>
<feature type="region of interest" description="Disordered" evidence="8">
    <location>
        <begin position="108"/>
        <end position="131"/>
    </location>
</feature>
<dbReference type="PANTHER" id="PTHR47782:SF2">
    <property type="entry name" value="TRANSCRIPTION FACTOR, PUTATIVE (AFU_ORTHOLOGUE AFUA_4G12570)-RELATED"/>
    <property type="match status" value="1"/>
</dbReference>
<reference evidence="10" key="1">
    <citation type="submission" date="2023-06" db="EMBL/GenBank/DDBJ databases">
        <title>Genome-scale phylogeny and comparative genomics of the fungal order Sordariales.</title>
        <authorList>
            <consortium name="Lawrence Berkeley National Laboratory"/>
            <person name="Hensen N."/>
            <person name="Bonometti L."/>
            <person name="Westerberg I."/>
            <person name="Brannstrom I.O."/>
            <person name="Guillou S."/>
            <person name="Cros-Aarteil S."/>
            <person name="Calhoun S."/>
            <person name="Haridas S."/>
            <person name="Kuo A."/>
            <person name="Mondo S."/>
            <person name="Pangilinan J."/>
            <person name="Riley R."/>
            <person name="Labutti K."/>
            <person name="Andreopoulos B."/>
            <person name="Lipzen A."/>
            <person name="Chen C."/>
            <person name="Yanf M."/>
            <person name="Daum C."/>
            <person name="Ng V."/>
            <person name="Clum A."/>
            <person name="Steindorff A."/>
            <person name="Ohm R."/>
            <person name="Martin F."/>
            <person name="Silar P."/>
            <person name="Natvig D."/>
            <person name="Lalanne C."/>
            <person name="Gautier V."/>
            <person name="Ament-Velasquez S.L."/>
            <person name="Kruys A."/>
            <person name="Hutchinson M.I."/>
            <person name="Powell A.J."/>
            <person name="Barry K."/>
            <person name="Miller A.N."/>
            <person name="Grigoriev I.V."/>
            <person name="Debuchy R."/>
            <person name="Gladieux P."/>
            <person name="Thoren M.H."/>
            <person name="Johannesson H."/>
        </authorList>
    </citation>
    <scope>NUCLEOTIDE SEQUENCE</scope>
    <source>
        <strain evidence="10">PSN4</strain>
    </source>
</reference>
<keyword evidence="2" id="KW-0479">Metal-binding</keyword>
<evidence type="ECO:0000256" key="7">
    <source>
        <dbReference type="ARBA" id="ARBA00023242"/>
    </source>
</evidence>
<evidence type="ECO:0000256" key="1">
    <source>
        <dbReference type="ARBA" id="ARBA00004123"/>
    </source>
</evidence>
<evidence type="ECO:0000256" key="2">
    <source>
        <dbReference type="ARBA" id="ARBA00022723"/>
    </source>
</evidence>
<feature type="region of interest" description="Disordered" evidence="8">
    <location>
        <begin position="618"/>
        <end position="661"/>
    </location>
</feature>
<dbReference type="CDD" id="cd12148">
    <property type="entry name" value="fungal_TF_MHR"/>
    <property type="match status" value="1"/>
</dbReference>
<evidence type="ECO:0000256" key="8">
    <source>
        <dbReference type="SAM" id="MobiDB-lite"/>
    </source>
</evidence>
<comment type="subcellular location">
    <subcellularLocation>
        <location evidence="1">Nucleus</location>
    </subcellularLocation>
</comment>